<keyword evidence="1" id="KW-0812">Transmembrane</keyword>
<evidence type="ECO:0000313" key="3">
    <source>
        <dbReference type="Proteomes" id="UP000248886"/>
    </source>
</evidence>
<sequence length="71" mass="7788">MFEFMEDTLCDLKDTLESTGGLLLAALLFMGIGVYFMFALDPATTLLILTVVGTIFAAVFCYRVVSFFTGD</sequence>
<gene>
    <name evidence="2" type="ORF">DN052_05285</name>
</gene>
<evidence type="ECO:0000256" key="1">
    <source>
        <dbReference type="SAM" id="Phobius"/>
    </source>
</evidence>
<dbReference type="AlphaFoldDB" id="A0A2W1KJ98"/>
<protein>
    <submittedName>
        <fullName evidence="2">Uncharacterized protein</fullName>
    </submittedName>
</protein>
<name>A0A2W1KJ98_ACIFR</name>
<keyword evidence="1" id="KW-1133">Transmembrane helix</keyword>
<keyword evidence="1" id="KW-0472">Membrane</keyword>
<accession>A0A2W1KJ98</accession>
<comment type="caution">
    <text evidence="2">The sequence shown here is derived from an EMBL/GenBank/DDBJ whole genome shotgun (WGS) entry which is preliminary data.</text>
</comment>
<dbReference type="Proteomes" id="UP000248886">
    <property type="component" value="Unassembled WGS sequence"/>
</dbReference>
<evidence type="ECO:0000313" key="2">
    <source>
        <dbReference type="EMBL" id="PZD82432.1"/>
    </source>
</evidence>
<feature type="transmembrane region" description="Helical" evidence="1">
    <location>
        <begin position="46"/>
        <end position="65"/>
    </location>
</feature>
<reference evidence="2 3" key="1">
    <citation type="submission" date="2018-06" db="EMBL/GenBank/DDBJ databases">
        <title>Draft sequence of Acidithiobacillus ferrooxidans CCM 4253.</title>
        <authorList>
            <person name="Moya-Beltran A."/>
            <person name="Castro M."/>
            <person name="Covarrubias P.C."/>
            <person name="Issotta F."/>
            <person name="Janiczek O."/>
            <person name="Mandl M."/>
            <person name="Kucera J."/>
            <person name="Quatrini R."/>
        </authorList>
    </citation>
    <scope>NUCLEOTIDE SEQUENCE [LARGE SCALE GENOMIC DNA]</scope>
    <source>
        <strain evidence="2 3">CCM 4253</strain>
    </source>
</reference>
<proteinExistence type="predicted"/>
<organism evidence="2 3">
    <name type="scientific">Acidithiobacillus ferrooxidans</name>
    <name type="common">Thiobacillus ferrooxidans</name>
    <dbReference type="NCBI Taxonomy" id="920"/>
    <lineage>
        <taxon>Bacteria</taxon>
        <taxon>Pseudomonadati</taxon>
        <taxon>Pseudomonadota</taxon>
        <taxon>Acidithiobacillia</taxon>
        <taxon>Acidithiobacillales</taxon>
        <taxon>Acidithiobacillaceae</taxon>
        <taxon>Acidithiobacillus</taxon>
    </lineage>
</organism>
<feature type="transmembrane region" description="Helical" evidence="1">
    <location>
        <begin position="21"/>
        <end position="40"/>
    </location>
</feature>
<dbReference type="RefSeq" id="WP_054608646.1">
    <property type="nucleotide sequence ID" value="NZ_AP025160.1"/>
</dbReference>
<dbReference type="EMBL" id="QKQP01000001">
    <property type="protein sequence ID" value="PZD82432.1"/>
    <property type="molecule type" value="Genomic_DNA"/>
</dbReference>